<dbReference type="OrthoDB" id="6282232at2759"/>
<keyword evidence="2" id="KW-1185">Reference proteome</keyword>
<gene>
    <name evidence="1" type="ORF">HNAJ_LOCUS12778</name>
</gene>
<accession>A0A0R3TY55</accession>
<sequence length="206" mass="23198">MHQGLIEFSTLVRELRLILDAEEHEYLVPNEAIIGFYLSVDSDRDQPISSRMGLKQYERSIDILQPTPESDELFVGSQFHTFIQVGFSDTPIPIKTLTKSKANHFRSVIRSVVQVAKPIFSSSLLQLKEPVTFTATSRIAKGRLVQKWAYLRLENASAAVVIESLALRLGNLKKDFDEMLQRLSRVQSSEREGAVKSALFILSSSS</sequence>
<evidence type="ECO:0000313" key="1">
    <source>
        <dbReference type="EMBL" id="VDO14078.1"/>
    </source>
</evidence>
<reference evidence="3" key="1">
    <citation type="submission" date="2017-02" db="UniProtKB">
        <authorList>
            <consortium name="WormBaseParasite"/>
        </authorList>
    </citation>
    <scope>IDENTIFICATION</scope>
</reference>
<dbReference type="Proteomes" id="UP000278807">
    <property type="component" value="Unassembled WGS sequence"/>
</dbReference>
<reference evidence="1 2" key="2">
    <citation type="submission" date="2018-11" db="EMBL/GenBank/DDBJ databases">
        <authorList>
            <consortium name="Pathogen Informatics"/>
        </authorList>
    </citation>
    <scope>NUCLEOTIDE SEQUENCE [LARGE SCALE GENOMIC DNA]</scope>
</reference>
<dbReference type="WBParaSite" id="HNAJ_0001280201-mRNA-1">
    <property type="protein sequence ID" value="HNAJ_0001280201-mRNA-1"/>
    <property type="gene ID" value="HNAJ_0001280201"/>
</dbReference>
<evidence type="ECO:0000313" key="2">
    <source>
        <dbReference type="Proteomes" id="UP000278807"/>
    </source>
</evidence>
<protein>
    <submittedName>
        <fullName evidence="3">Rap-GAP domain-containing protein</fullName>
    </submittedName>
</protein>
<organism evidence="3">
    <name type="scientific">Rodentolepis nana</name>
    <name type="common">Dwarf tapeworm</name>
    <name type="synonym">Hymenolepis nana</name>
    <dbReference type="NCBI Taxonomy" id="102285"/>
    <lineage>
        <taxon>Eukaryota</taxon>
        <taxon>Metazoa</taxon>
        <taxon>Spiralia</taxon>
        <taxon>Lophotrochozoa</taxon>
        <taxon>Platyhelminthes</taxon>
        <taxon>Cestoda</taxon>
        <taxon>Eucestoda</taxon>
        <taxon>Cyclophyllidea</taxon>
        <taxon>Hymenolepididae</taxon>
        <taxon>Rodentolepis</taxon>
    </lineage>
</organism>
<evidence type="ECO:0000313" key="3">
    <source>
        <dbReference type="WBParaSite" id="HNAJ_0001280201-mRNA-1"/>
    </source>
</evidence>
<name>A0A0R3TY55_RODNA</name>
<dbReference type="AlphaFoldDB" id="A0A0R3TY55"/>
<proteinExistence type="predicted"/>
<dbReference type="EMBL" id="UZAE01014649">
    <property type="protein sequence ID" value="VDO14078.1"/>
    <property type="molecule type" value="Genomic_DNA"/>
</dbReference>